<comment type="caution">
    <text evidence="1">The sequence shown here is derived from an EMBL/GenBank/DDBJ whole genome shotgun (WGS) entry which is preliminary data.</text>
</comment>
<protein>
    <submittedName>
        <fullName evidence="1">Uncharacterized protein</fullName>
    </submittedName>
</protein>
<evidence type="ECO:0000313" key="1">
    <source>
        <dbReference type="EMBL" id="MCA9382572.1"/>
    </source>
</evidence>
<accession>A0A955RIC2</accession>
<feature type="non-terminal residue" evidence="1">
    <location>
        <position position="45"/>
    </location>
</feature>
<dbReference type="Proteomes" id="UP000782843">
    <property type="component" value="Unassembled WGS sequence"/>
</dbReference>
<dbReference type="SUPFAM" id="SSF55945">
    <property type="entry name" value="TATA-box binding protein-like"/>
    <property type="match status" value="1"/>
</dbReference>
<dbReference type="Gene3D" id="3.30.310.40">
    <property type="match status" value="1"/>
</dbReference>
<evidence type="ECO:0000313" key="2">
    <source>
        <dbReference type="Proteomes" id="UP000782843"/>
    </source>
</evidence>
<reference evidence="1" key="1">
    <citation type="submission" date="2020-04" db="EMBL/GenBank/DDBJ databases">
        <authorList>
            <person name="Zhang T."/>
        </authorList>
    </citation>
    <scope>NUCLEOTIDE SEQUENCE</scope>
    <source>
        <strain evidence="1">HKST-UBA10</strain>
    </source>
</reference>
<proteinExistence type="predicted"/>
<dbReference type="EMBL" id="JAGQLG010000169">
    <property type="protein sequence ID" value="MCA9382572.1"/>
    <property type="molecule type" value="Genomic_DNA"/>
</dbReference>
<sequence>MSFNRTEVKNYNFPITLLGGQAFVWDFHDGEFTGVTKDTLIKLKF</sequence>
<reference evidence="1" key="2">
    <citation type="journal article" date="2021" name="Microbiome">
        <title>Successional dynamics and alternative stable states in a saline activated sludge microbial community over 9 years.</title>
        <authorList>
            <person name="Wang Y."/>
            <person name="Ye J."/>
            <person name="Ju F."/>
            <person name="Liu L."/>
            <person name="Boyd J.A."/>
            <person name="Deng Y."/>
            <person name="Parks D.H."/>
            <person name="Jiang X."/>
            <person name="Yin X."/>
            <person name="Woodcroft B.J."/>
            <person name="Tyson G.W."/>
            <person name="Hugenholtz P."/>
            <person name="Polz M.F."/>
            <person name="Zhang T."/>
        </authorList>
    </citation>
    <scope>NUCLEOTIDE SEQUENCE</scope>
    <source>
        <strain evidence="1">HKST-UBA10</strain>
    </source>
</reference>
<organism evidence="1 2">
    <name type="scientific">Candidatus Dojkabacteria bacterium</name>
    <dbReference type="NCBI Taxonomy" id="2099670"/>
    <lineage>
        <taxon>Bacteria</taxon>
        <taxon>Candidatus Dojkabacteria</taxon>
    </lineage>
</organism>
<dbReference type="AlphaFoldDB" id="A0A955RIC2"/>
<gene>
    <name evidence="1" type="ORF">KC660_04165</name>
</gene>
<name>A0A955RIC2_9BACT</name>